<evidence type="ECO:0000313" key="1">
    <source>
        <dbReference type="EMBL" id="KAF2793499.1"/>
    </source>
</evidence>
<gene>
    <name evidence="1" type="ORF">K505DRAFT_361951</name>
</gene>
<accession>A0A6A6XAN1</accession>
<name>A0A6A6XAN1_9PLEO</name>
<evidence type="ECO:0000313" key="2">
    <source>
        <dbReference type="Proteomes" id="UP000799757"/>
    </source>
</evidence>
<keyword evidence="2" id="KW-1185">Reference proteome</keyword>
<sequence>MPISRLLKAAASDGAPVTVSHVQVRAYIKSDPKQQAIFKSLVQKGLFAKHILTHHKEHYYRCLVQETLLSRQHGSVHPDCDEVKRVIECTRECISISEARLKEINEQWSQLGEQATAVLQEFYADNKDAGVKTEDIANLVVPDKYFHPQLMLNELAYSQYEYFHKIYAQMEKVNEQKAKNWKETFLLLYPFGQGVRGPMHGIEPRG</sequence>
<proteinExistence type="predicted"/>
<reference evidence="1" key="1">
    <citation type="journal article" date="2020" name="Stud. Mycol.">
        <title>101 Dothideomycetes genomes: a test case for predicting lifestyles and emergence of pathogens.</title>
        <authorList>
            <person name="Haridas S."/>
            <person name="Albert R."/>
            <person name="Binder M."/>
            <person name="Bloem J."/>
            <person name="Labutti K."/>
            <person name="Salamov A."/>
            <person name="Andreopoulos B."/>
            <person name="Baker S."/>
            <person name="Barry K."/>
            <person name="Bills G."/>
            <person name="Bluhm B."/>
            <person name="Cannon C."/>
            <person name="Castanera R."/>
            <person name="Culley D."/>
            <person name="Daum C."/>
            <person name="Ezra D."/>
            <person name="Gonzalez J."/>
            <person name="Henrissat B."/>
            <person name="Kuo A."/>
            <person name="Liang C."/>
            <person name="Lipzen A."/>
            <person name="Lutzoni F."/>
            <person name="Magnuson J."/>
            <person name="Mondo S."/>
            <person name="Nolan M."/>
            <person name="Ohm R."/>
            <person name="Pangilinan J."/>
            <person name="Park H.-J."/>
            <person name="Ramirez L."/>
            <person name="Alfaro M."/>
            <person name="Sun H."/>
            <person name="Tritt A."/>
            <person name="Yoshinaga Y."/>
            <person name="Zwiers L.-H."/>
            <person name="Turgeon B."/>
            <person name="Goodwin S."/>
            <person name="Spatafora J."/>
            <person name="Crous P."/>
            <person name="Grigoriev I."/>
        </authorList>
    </citation>
    <scope>NUCLEOTIDE SEQUENCE</scope>
    <source>
        <strain evidence="1">CBS 109.77</strain>
    </source>
</reference>
<dbReference type="EMBL" id="MU001925">
    <property type="protein sequence ID" value="KAF2793499.1"/>
    <property type="molecule type" value="Genomic_DNA"/>
</dbReference>
<organism evidence="1 2">
    <name type="scientific">Melanomma pulvis-pyrius CBS 109.77</name>
    <dbReference type="NCBI Taxonomy" id="1314802"/>
    <lineage>
        <taxon>Eukaryota</taxon>
        <taxon>Fungi</taxon>
        <taxon>Dikarya</taxon>
        <taxon>Ascomycota</taxon>
        <taxon>Pezizomycotina</taxon>
        <taxon>Dothideomycetes</taxon>
        <taxon>Pleosporomycetidae</taxon>
        <taxon>Pleosporales</taxon>
        <taxon>Melanommataceae</taxon>
        <taxon>Melanomma</taxon>
    </lineage>
</organism>
<protein>
    <submittedName>
        <fullName evidence="1">Uncharacterized protein</fullName>
    </submittedName>
</protein>
<dbReference type="AlphaFoldDB" id="A0A6A6XAN1"/>
<dbReference type="Proteomes" id="UP000799757">
    <property type="component" value="Unassembled WGS sequence"/>
</dbReference>